<comment type="function">
    <text evidence="2">Antitoxin component of a type II toxin-antitoxin (TA) system.</text>
</comment>
<dbReference type="AlphaFoldDB" id="D2J6Y4"/>
<proteinExistence type="inferred from homology"/>
<organism evidence="3">
    <name type="scientific">Staphylococcus sp. CDC3</name>
    <dbReference type="NCBI Taxonomy" id="678601"/>
    <lineage>
        <taxon>Bacteria</taxon>
        <taxon>Bacillati</taxon>
        <taxon>Bacillota</taxon>
        <taxon>Bacilli</taxon>
        <taxon>Bacillales</taxon>
        <taxon>Staphylococcaceae</taxon>
        <taxon>Staphylococcus</taxon>
    </lineage>
</organism>
<accession>D2J6Y4</accession>
<dbReference type="Gene3D" id="3.40.1620.10">
    <property type="entry name" value="YefM-like domain"/>
    <property type="match status" value="1"/>
</dbReference>
<dbReference type="RefSeq" id="WP_012818006.1">
    <property type="nucleotide sequence ID" value="NC_013373.1"/>
</dbReference>
<evidence type="ECO:0000256" key="1">
    <source>
        <dbReference type="ARBA" id="ARBA00009981"/>
    </source>
</evidence>
<geneLocation type="plasmid" evidence="3">
    <name>SAP020A</name>
</geneLocation>
<dbReference type="InterPro" id="IPR036165">
    <property type="entry name" value="YefM-like_sf"/>
</dbReference>
<dbReference type="Pfam" id="PF02604">
    <property type="entry name" value="PhdYeFM_antitox"/>
    <property type="match status" value="1"/>
</dbReference>
<evidence type="ECO:0000256" key="2">
    <source>
        <dbReference type="RuleBase" id="RU362080"/>
    </source>
</evidence>
<gene>
    <name evidence="3" type="ORF">SAP020A_040</name>
</gene>
<reference evidence="3" key="2">
    <citation type="submission" date="2009-12" db="EMBL/GenBank/DDBJ databases">
        <authorList>
            <person name="Summers A.O."/>
            <person name="Shearer J."/>
            <person name="Wireman J."/>
        </authorList>
    </citation>
    <scope>NUCLEOTIDE SEQUENCE</scope>
    <source>
        <strain evidence="3">CDC3</strain>
        <plasmid evidence="3">SAP020A</plasmid>
    </source>
</reference>
<reference evidence="3" key="1">
    <citation type="submission" date="2009-08" db="EMBL/GenBank/DDBJ databases">
        <authorList>
            <person name="Gill J."/>
            <person name="Borman J."/>
            <person name="Shetty J."/>
            <person name="Hostetler J."/>
            <person name="Durkin S."/>
            <person name="Montgomery B."/>
        </authorList>
    </citation>
    <scope>NUCLEOTIDE SEQUENCE</scope>
    <source>
        <strain evidence="3">CDC3</strain>
        <plasmid evidence="3">SAP020A</plasmid>
    </source>
</reference>
<comment type="similarity">
    <text evidence="1 2">Belongs to the phD/YefM antitoxin family.</text>
</comment>
<dbReference type="EMBL" id="GQ900386">
    <property type="protein sequence ID" value="ADA61615.1"/>
    <property type="molecule type" value="Genomic_DNA"/>
</dbReference>
<protein>
    <recommendedName>
        <fullName evidence="2">Antitoxin</fullName>
    </recommendedName>
</protein>
<name>D2J6Y4_9STAP</name>
<dbReference type="InterPro" id="IPR006442">
    <property type="entry name" value="Antitoxin_Phd/YefM"/>
</dbReference>
<keyword evidence="3" id="KW-0614">Plasmid</keyword>
<dbReference type="SUPFAM" id="SSF143120">
    <property type="entry name" value="YefM-like"/>
    <property type="match status" value="1"/>
</dbReference>
<sequence length="188" mass="22222">MRSKTPTEARKDFYQLLKYVNNNHEPVQIEGKYDESNAVIVGLEDWNRMLDKLHTESRGILNSTNVCSITNLEEDREYIYYKRVLKDSLAKLNTNIDDLIINNLYDENRMLYILAKVINHYTLFKGILERKNININNVLNKEIISDFESFILLDFETYILYNDPLEKSDETWLSNVIKPSIQDVIKHI</sequence>
<evidence type="ECO:0000313" key="3">
    <source>
        <dbReference type="EMBL" id="ADA61615.1"/>
    </source>
</evidence>